<evidence type="ECO:0000313" key="9">
    <source>
        <dbReference type="EMBL" id="MCF6137774.1"/>
    </source>
</evidence>
<feature type="transmembrane region" description="Helical" evidence="8">
    <location>
        <begin position="342"/>
        <end position="366"/>
    </location>
</feature>
<accession>A0ABS9H1J4</accession>
<evidence type="ECO:0000256" key="7">
    <source>
        <dbReference type="ARBA" id="ARBA00023136"/>
    </source>
</evidence>
<feature type="transmembrane region" description="Helical" evidence="8">
    <location>
        <begin position="462"/>
        <end position="482"/>
    </location>
</feature>
<dbReference type="Proteomes" id="UP001649381">
    <property type="component" value="Unassembled WGS sequence"/>
</dbReference>
<evidence type="ECO:0000256" key="1">
    <source>
        <dbReference type="ARBA" id="ARBA00004651"/>
    </source>
</evidence>
<proteinExistence type="inferred from homology"/>
<keyword evidence="5 8" id="KW-0812">Transmembrane</keyword>
<evidence type="ECO:0000256" key="4">
    <source>
        <dbReference type="ARBA" id="ARBA00022475"/>
    </source>
</evidence>
<reference evidence="9 10" key="1">
    <citation type="submission" date="2022-01" db="EMBL/GenBank/DDBJ databases">
        <title>Alkalihalobacillus sp. EGI L200015, a novel bacterium isolated from a salt lake sediment.</title>
        <authorList>
            <person name="Gao L."/>
            <person name="Fang B.-Z."/>
            <person name="Li W.-J."/>
        </authorList>
    </citation>
    <scope>NUCLEOTIDE SEQUENCE [LARGE SCALE GENOMIC DNA]</scope>
    <source>
        <strain evidence="9 10">KCTC 12718</strain>
    </source>
</reference>
<evidence type="ECO:0000256" key="2">
    <source>
        <dbReference type="ARBA" id="ARBA00005658"/>
    </source>
</evidence>
<keyword evidence="3" id="KW-0813">Transport</keyword>
<dbReference type="PANTHER" id="PTHR30047:SF7">
    <property type="entry name" value="HIGH-AFFINITY CHOLINE TRANSPORT PROTEIN"/>
    <property type="match status" value="1"/>
</dbReference>
<evidence type="ECO:0000256" key="5">
    <source>
        <dbReference type="ARBA" id="ARBA00022692"/>
    </source>
</evidence>
<keyword evidence="10" id="KW-1185">Reference proteome</keyword>
<gene>
    <name evidence="9" type="ORF">L2716_08530</name>
</gene>
<organism evidence="9 10">
    <name type="scientific">Pseudalkalibacillus berkeleyi</name>
    <dbReference type="NCBI Taxonomy" id="1069813"/>
    <lineage>
        <taxon>Bacteria</taxon>
        <taxon>Bacillati</taxon>
        <taxon>Bacillota</taxon>
        <taxon>Bacilli</taxon>
        <taxon>Bacillales</taxon>
        <taxon>Fictibacillaceae</taxon>
        <taxon>Pseudalkalibacillus</taxon>
    </lineage>
</organism>
<dbReference type="Pfam" id="PF02028">
    <property type="entry name" value="BCCT"/>
    <property type="match status" value="1"/>
</dbReference>
<feature type="transmembrane region" description="Helical" evidence="8">
    <location>
        <begin position="181"/>
        <end position="203"/>
    </location>
</feature>
<sequence>MKKITPVFWITLAITIFASIWGSLAPKNLERITGTIQTYISVHFGWYYLLIVSLFVIFCLYMIFSPYGKIKLGKPDDQPDYSYSTWFAMLFSAGMGIGLVFYGAAAPISQYIKTPPVAEPGTAEALRDAMRITFFHYGIHAWAIYAVVALVLAYFKFRHNKPGLISATLEPLFGDKMKGPWGTLVDVIAVFATIVGVATTLGFGAAQINGGFTYLLGIEKQFWIQLVIIFVVTVLFMISAYTGLSKGIKYLSNANMGLATILFIAMLIIGPTLYIMNTFTDTLGAYIQSIAAESFRLSPENPDKQKWVMNWTVFFWAWWIAWSPFVGIFIARVSKGRSIREFLSGVLIVPSIVSFLWMAVFGMSAIESEKNGADIASLPDEQMLFGVFDQFPFSIALSVLAMMLIGTFFITSADSATFVLGMQTTNGSLNPPKAVKFAWGIAQSTIASVLLYTGGLQALQNALISAAFPFSLIMLMMVYSLYKALRKDKAELDMLNKQENKYKNKAS</sequence>
<comment type="similarity">
    <text evidence="2">Belongs to the BCCT transporter (TC 2.A.15) family.</text>
</comment>
<keyword evidence="6 8" id="KW-1133">Transmembrane helix</keyword>
<feature type="transmembrane region" description="Helical" evidence="8">
    <location>
        <begin position="44"/>
        <end position="64"/>
    </location>
</feature>
<feature type="transmembrane region" description="Helical" evidence="8">
    <location>
        <begin position="434"/>
        <end position="456"/>
    </location>
</feature>
<feature type="transmembrane region" description="Helical" evidence="8">
    <location>
        <begin position="7"/>
        <end position="24"/>
    </location>
</feature>
<evidence type="ECO:0000256" key="6">
    <source>
        <dbReference type="ARBA" id="ARBA00022989"/>
    </source>
</evidence>
<keyword evidence="7 8" id="KW-0472">Membrane</keyword>
<name>A0ABS9H1J4_9BACL</name>
<dbReference type="InterPro" id="IPR000060">
    <property type="entry name" value="BCCT_transptr"/>
</dbReference>
<dbReference type="NCBIfam" id="TIGR00842">
    <property type="entry name" value="bcct"/>
    <property type="match status" value="1"/>
</dbReference>
<dbReference type="InterPro" id="IPR018093">
    <property type="entry name" value="BCCT_CS"/>
</dbReference>
<evidence type="ECO:0000256" key="8">
    <source>
        <dbReference type="SAM" id="Phobius"/>
    </source>
</evidence>
<feature type="transmembrane region" description="Helical" evidence="8">
    <location>
        <begin position="391"/>
        <end position="413"/>
    </location>
</feature>
<feature type="transmembrane region" description="Helical" evidence="8">
    <location>
        <begin position="256"/>
        <end position="276"/>
    </location>
</feature>
<evidence type="ECO:0000313" key="10">
    <source>
        <dbReference type="Proteomes" id="UP001649381"/>
    </source>
</evidence>
<feature type="transmembrane region" description="Helical" evidence="8">
    <location>
        <begin position="223"/>
        <end position="244"/>
    </location>
</feature>
<dbReference type="EMBL" id="JAKIJS010000001">
    <property type="protein sequence ID" value="MCF6137774.1"/>
    <property type="molecule type" value="Genomic_DNA"/>
</dbReference>
<evidence type="ECO:0000256" key="3">
    <source>
        <dbReference type="ARBA" id="ARBA00022448"/>
    </source>
</evidence>
<feature type="transmembrane region" description="Helical" evidence="8">
    <location>
        <begin position="308"/>
        <end position="330"/>
    </location>
</feature>
<feature type="transmembrane region" description="Helical" evidence="8">
    <location>
        <begin position="134"/>
        <end position="155"/>
    </location>
</feature>
<dbReference type="PROSITE" id="PS01303">
    <property type="entry name" value="BCCT"/>
    <property type="match status" value="1"/>
</dbReference>
<keyword evidence="4" id="KW-1003">Cell membrane</keyword>
<dbReference type="RefSeq" id="WP_236333643.1">
    <property type="nucleotide sequence ID" value="NZ_JAKIJS010000001.1"/>
</dbReference>
<protein>
    <submittedName>
        <fullName evidence="9">BCCT family transporter</fullName>
    </submittedName>
</protein>
<comment type="subcellular location">
    <subcellularLocation>
        <location evidence="1">Cell membrane</location>
        <topology evidence="1">Multi-pass membrane protein</topology>
    </subcellularLocation>
</comment>
<feature type="transmembrane region" description="Helical" evidence="8">
    <location>
        <begin position="85"/>
        <end position="105"/>
    </location>
</feature>
<dbReference type="PANTHER" id="PTHR30047">
    <property type="entry name" value="HIGH-AFFINITY CHOLINE TRANSPORT PROTEIN-RELATED"/>
    <property type="match status" value="1"/>
</dbReference>
<comment type="caution">
    <text evidence="9">The sequence shown here is derived from an EMBL/GenBank/DDBJ whole genome shotgun (WGS) entry which is preliminary data.</text>
</comment>